<comment type="caution">
    <text evidence="1">The sequence shown here is derived from an EMBL/GenBank/DDBJ whole genome shotgun (WGS) entry which is preliminary data.</text>
</comment>
<evidence type="ECO:0000313" key="1">
    <source>
        <dbReference type="EMBL" id="GFZ98177.1"/>
    </source>
</evidence>
<accession>A0ABQ1F3E9</accession>
<proteinExistence type="predicted"/>
<evidence type="ECO:0000313" key="2">
    <source>
        <dbReference type="Proteomes" id="UP000615455"/>
    </source>
</evidence>
<sequence length="62" mass="6630">MKDGQDAQDITVPIAQVEKLKLVFTMEKGKGSVATIDFGNAIFSKLKQGADASRQTAPPCSF</sequence>
<name>A0ABQ1F3E9_9BACL</name>
<dbReference type="EMBL" id="BMHE01000034">
    <property type="protein sequence ID" value="GFZ98177.1"/>
    <property type="molecule type" value="Genomic_DNA"/>
</dbReference>
<protein>
    <submittedName>
        <fullName evidence="1">Uncharacterized protein</fullName>
    </submittedName>
</protein>
<dbReference type="Proteomes" id="UP000615455">
    <property type="component" value="Unassembled WGS sequence"/>
</dbReference>
<reference evidence="2" key="1">
    <citation type="journal article" date="2019" name="Int. J. Syst. Evol. Microbiol.">
        <title>The Global Catalogue of Microorganisms (GCM) 10K type strain sequencing project: providing services to taxonomists for standard genome sequencing and annotation.</title>
        <authorList>
            <consortium name="The Broad Institute Genomics Platform"/>
            <consortium name="The Broad Institute Genome Sequencing Center for Infectious Disease"/>
            <person name="Wu L."/>
            <person name="Ma J."/>
        </authorList>
    </citation>
    <scope>NUCLEOTIDE SEQUENCE [LARGE SCALE GENOMIC DNA]</scope>
    <source>
        <strain evidence="2">CGMCC 1.15043</strain>
    </source>
</reference>
<organism evidence="1 2">
    <name type="scientific">Paenibacillus marchantiophytorum</name>
    <dbReference type="NCBI Taxonomy" id="1619310"/>
    <lineage>
        <taxon>Bacteria</taxon>
        <taxon>Bacillati</taxon>
        <taxon>Bacillota</taxon>
        <taxon>Bacilli</taxon>
        <taxon>Bacillales</taxon>
        <taxon>Paenibacillaceae</taxon>
        <taxon>Paenibacillus</taxon>
    </lineage>
</organism>
<keyword evidence="2" id="KW-1185">Reference proteome</keyword>
<gene>
    <name evidence="1" type="ORF">GCM10008018_50480</name>
</gene>